<feature type="transmembrane region" description="Helical" evidence="6">
    <location>
        <begin position="133"/>
        <end position="151"/>
    </location>
</feature>
<dbReference type="GO" id="GO:0005436">
    <property type="term" value="F:sodium:phosphate symporter activity"/>
    <property type="evidence" value="ECO:0007669"/>
    <property type="project" value="InterPro"/>
</dbReference>
<dbReference type="PANTHER" id="PTHR10010:SF46">
    <property type="entry name" value="SODIUM-DEPENDENT PHOSPHATE TRANSPORT PROTEIN 2B"/>
    <property type="match status" value="1"/>
</dbReference>
<dbReference type="NCBIfam" id="NF037997">
    <property type="entry name" value="Na_Pi_symport"/>
    <property type="match status" value="1"/>
</dbReference>
<feature type="transmembrane region" description="Helical" evidence="6">
    <location>
        <begin position="45"/>
        <end position="62"/>
    </location>
</feature>
<dbReference type="NCBIfam" id="TIGR00704">
    <property type="entry name" value="NaPi_cotrn_rel"/>
    <property type="match status" value="1"/>
</dbReference>
<dbReference type="PANTHER" id="PTHR10010">
    <property type="entry name" value="SOLUTE CARRIER FAMILY 34 SODIUM PHOSPHATE , MEMBER 2-RELATED"/>
    <property type="match status" value="1"/>
</dbReference>
<comment type="subcellular location">
    <subcellularLocation>
        <location evidence="1">Cell membrane</location>
        <topology evidence="1">Multi-pass membrane protein</topology>
    </subcellularLocation>
</comment>
<evidence type="ECO:0000259" key="7">
    <source>
        <dbReference type="Pfam" id="PF01895"/>
    </source>
</evidence>
<evidence type="ECO:0000256" key="1">
    <source>
        <dbReference type="ARBA" id="ARBA00004651"/>
    </source>
</evidence>
<feature type="transmembrane region" description="Helical" evidence="6">
    <location>
        <begin position="171"/>
        <end position="195"/>
    </location>
</feature>
<organism evidence="8 9">
    <name type="scientific">Caloranaerobacter azorensis DSM 13643</name>
    <dbReference type="NCBI Taxonomy" id="1121264"/>
    <lineage>
        <taxon>Bacteria</taxon>
        <taxon>Bacillati</taxon>
        <taxon>Bacillota</taxon>
        <taxon>Tissierellia</taxon>
        <taxon>Tissierellales</taxon>
        <taxon>Thermohalobacteraceae</taxon>
        <taxon>Caloranaerobacter</taxon>
    </lineage>
</organism>
<feature type="domain" description="PhoU" evidence="7">
    <location>
        <begin position="339"/>
        <end position="425"/>
    </location>
</feature>
<dbReference type="AlphaFoldDB" id="A0A1M5SE77"/>
<sequence length="534" mass="58359">MEIAFGVLGGLGLFLYGMNLMGTGLQKAAGERLKKLIEILTNNRFMGVLVGTLVTMIIQSSSATTVMVVGFVNAGLMTLSQAIGVIMGANIGTTVTAQLVAFKLTDIAPIVVAIGVAIWLFSSNKRHKEIAEILIGFGILFIGMDFMKHSLKPLGKSQAFKDLLISLNNPYLGILVGFGLTTIVQSSSASIGLLIALASQGLITIDIALPILFGDNIGTCVTALLSSIGANKTAKRAALMHLLFNIVGTLIFMLALRYPIQHLVTRLTPNDVGRQIANAHTFFNIANVVIQFPFAGFIVMAAKKLIPGEVEEDNTGLKYLDTRIIETPSIAVGQAAKEVLRMGKVAQNSLKMAKESFFNKSEKLTHKVFEQEKFINQLEKDIVQYLVELSNADLTDEQQIKVTTLLNTVNDLERVGDHADNIAELAQYAIDNKLSFSDEALRELEMMFEKVENSYRTALMAYKTADPEIARSVIAFEEDIDLMEKQLRSNHIERLNKQLCHPSSGIIFLDMISNLERVADHASNIALAILDALK</sequence>
<evidence type="ECO:0000256" key="6">
    <source>
        <dbReference type="SAM" id="Phobius"/>
    </source>
</evidence>
<name>A0A1M5SE77_9FIRM</name>
<dbReference type="SUPFAM" id="SSF109755">
    <property type="entry name" value="PhoU-like"/>
    <property type="match status" value="1"/>
</dbReference>
<feature type="transmembrane region" description="Helical" evidence="6">
    <location>
        <begin position="6"/>
        <end position="25"/>
    </location>
</feature>
<keyword evidence="9" id="KW-1185">Reference proteome</keyword>
<keyword evidence="4 6" id="KW-1133">Transmembrane helix</keyword>
<dbReference type="Pfam" id="PF02690">
    <property type="entry name" value="Na_Pi_cotrans"/>
    <property type="match status" value="1"/>
</dbReference>
<dbReference type="EMBL" id="FQXO01000011">
    <property type="protein sequence ID" value="SHH36578.1"/>
    <property type="molecule type" value="Genomic_DNA"/>
</dbReference>
<dbReference type="InterPro" id="IPR038078">
    <property type="entry name" value="PhoU-like_sf"/>
</dbReference>
<dbReference type="RefSeq" id="WP_073195284.1">
    <property type="nucleotide sequence ID" value="NZ_FQXO01000011.1"/>
</dbReference>
<dbReference type="GO" id="GO:0044341">
    <property type="term" value="P:sodium-dependent phosphate transport"/>
    <property type="evidence" value="ECO:0007669"/>
    <property type="project" value="InterPro"/>
</dbReference>
<accession>A0A1M5SE77</accession>
<dbReference type="InterPro" id="IPR004633">
    <property type="entry name" value="NaPi_cotrn-rel/YqeW-like"/>
</dbReference>
<dbReference type="Gene3D" id="1.20.58.220">
    <property type="entry name" value="Phosphate transport system protein phou homolog 2, domain 2"/>
    <property type="match status" value="1"/>
</dbReference>
<feature type="transmembrane region" description="Helical" evidence="6">
    <location>
        <begin position="100"/>
        <end position="121"/>
    </location>
</feature>
<evidence type="ECO:0000256" key="4">
    <source>
        <dbReference type="ARBA" id="ARBA00022989"/>
    </source>
</evidence>
<gene>
    <name evidence="8" type="ORF">SAMN02745135_00559</name>
</gene>
<feature type="transmembrane region" description="Helical" evidence="6">
    <location>
        <begin position="242"/>
        <end position="260"/>
    </location>
</feature>
<evidence type="ECO:0000313" key="9">
    <source>
        <dbReference type="Proteomes" id="UP000183967"/>
    </source>
</evidence>
<dbReference type="OrthoDB" id="9763003at2"/>
<dbReference type="Pfam" id="PF01895">
    <property type="entry name" value="PhoU"/>
    <property type="match status" value="2"/>
</dbReference>
<dbReference type="GO" id="GO:0005886">
    <property type="term" value="C:plasma membrane"/>
    <property type="evidence" value="ECO:0007669"/>
    <property type="project" value="UniProtKB-SubCell"/>
</dbReference>
<evidence type="ECO:0000256" key="2">
    <source>
        <dbReference type="ARBA" id="ARBA00022475"/>
    </source>
</evidence>
<proteinExistence type="predicted"/>
<protein>
    <submittedName>
        <fullName evidence="8">Phosphate:Na+ symporter</fullName>
    </submittedName>
</protein>
<dbReference type="InterPro" id="IPR003841">
    <property type="entry name" value="Na/Pi_transpt"/>
</dbReference>
<evidence type="ECO:0000313" key="8">
    <source>
        <dbReference type="EMBL" id="SHH36578.1"/>
    </source>
</evidence>
<feature type="domain" description="PhoU" evidence="7">
    <location>
        <begin position="446"/>
        <end position="527"/>
    </location>
</feature>
<keyword evidence="5 6" id="KW-0472">Membrane</keyword>
<reference evidence="9" key="1">
    <citation type="submission" date="2016-11" db="EMBL/GenBank/DDBJ databases">
        <authorList>
            <person name="Varghese N."/>
            <person name="Submissions S."/>
        </authorList>
    </citation>
    <scope>NUCLEOTIDE SEQUENCE [LARGE SCALE GENOMIC DNA]</scope>
    <source>
        <strain evidence="9">DSM 13643</strain>
    </source>
</reference>
<evidence type="ECO:0000256" key="3">
    <source>
        <dbReference type="ARBA" id="ARBA00022692"/>
    </source>
</evidence>
<dbReference type="InterPro" id="IPR026022">
    <property type="entry name" value="PhoU_dom"/>
</dbReference>
<feature type="transmembrane region" description="Helical" evidence="6">
    <location>
        <begin position="280"/>
        <end position="302"/>
    </location>
</feature>
<keyword evidence="2" id="KW-1003">Cell membrane</keyword>
<evidence type="ECO:0000256" key="5">
    <source>
        <dbReference type="ARBA" id="ARBA00023136"/>
    </source>
</evidence>
<dbReference type="Proteomes" id="UP000183967">
    <property type="component" value="Unassembled WGS sequence"/>
</dbReference>
<keyword evidence="3 6" id="KW-0812">Transmembrane</keyword>